<reference evidence="1 2" key="1">
    <citation type="journal article" date="2018" name="Appl. Microbiol. Biotechnol.">
        <title>Co-cultivation of the strictly anaerobic methanogen Methanosarcina barkeri with aerobic methanotrophs in an oxygen-limited membrane bioreactor.</title>
        <authorList>
            <person name="In 't Zandt M.H."/>
            <person name="van den Bosch T.J.M."/>
            <person name="Rijkers R."/>
            <person name="van Kessel M.A.H.J."/>
            <person name="Jetten M.S.M."/>
            <person name="Welte C.U."/>
        </authorList>
    </citation>
    <scope>NUCLEOTIDE SEQUENCE [LARGE SCALE GENOMIC DNA]</scope>
    <source>
        <strain evidence="1 2">DSM 17706</strain>
    </source>
</reference>
<name>A0A2U1SST9_METSR</name>
<accession>A0A2U1SST9</accession>
<dbReference type="EMBL" id="PUIV01000006">
    <property type="protein sequence ID" value="PWB94677.1"/>
    <property type="molecule type" value="Genomic_DNA"/>
</dbReference>
<organism evidence="1 2">
    <name type="scientific">Methylosinus sporium</name>
    <dbReference type="NCBI Taxonomy" id="428"/>
    <lineage>
        <taxon>Bacteria</taxon>
        <taxon>Pseudomonadati</taxon>
        <taxon>Pseudomonadota</taxon>
        <taxon>Alphaproteobacteria</taxon>
        <taxon>Hyphomicrobiales</taxon>
        <taxon>Methylocystaceae</taxon>
        <taxon>Methylosinus</taxon>
    </lineage>
</organism>
<dbReference type="Pfam" id="PF06067">
    <property type="entry name" value="DUF932"/>
    <property type="match status" value="1"/>
</dbReference>
<comment type="caution">
    <text evidence="1">The sequence shown here is derived from an EMBL/GenBank/DDBJ whole genome shotgun (WGS) entry which is preliminary data.</text>
</comment>
<proteinExistence type="predicted"/>
<protein>
    <submittedName>
        <fullName evidence="1">DUF945 domain-containing protein</fullName>
    </submittedName>
</protein>
<dbReference type="AlphaFoldDB" id="A0A2U1SST9"/>
<evidence type="ECO:0000313" key="2">
    <source>
        <dbReference type="Proteomes" id="UP000245137"/>
    </source>
</evidence>
<dbReference type="RefSeq" id="WP_108916430.1">
    <property type="nucleotide sequence ID" value="NZ_BGJY01000018.1"/>
</dbReference>
<sequence length="290" mass="32295">MIRHYASAAANLPLDNDALRAAAPSIFAREAHESRSERFAPIATIDVVEGMRKAGFEPFKALQCRTRDESRKDFTKHIIRFRSRATKQYIAGVTPEVVLVNANDGSSAYKLMGGMFRFICSNGMIIQNCRIDETKVRHSGNAVDEVIEGSFRVISTVEEQQDRVIEWSGLQLPAPARLAFAESARMIRLGDAEGEVDSPIKAEAFLVPRRSEDRASDLWTTFNVIQENAIRGGLSAREEPTKDERGIVRRGRMRTTREIGGIDQDVKVNRALWSLGEKMASILSSQARAA</sequence>
<dbReference type="InterPro" id="IPR026325">
    <property type="entry name" value="DUF932"/>
</dbReference>
<dbReference type="Proteomes" id="UP000245137">
    <property type="component" value="Unassembled WGS sequence"/>
</dbReference>
<gene>
    <name evidence="1" type="ORF">C5689_06330</name>
</gene>
<keyword evidence="2" id="KW-1185">Reference proteome</keyword>
<dbReference type="OrthoDB" id="197873at2"/>
<evidence type="ECO:0000313" key="1">
    <source>
        <dbReference type="EMBL" id="PWB94677.1"/>
    </source>
</evidence>